<evidence type="ECO:0000313" key="2">
    <source>
        <dbReference type="Proteomes" id="UP000198558"/>
    </source>
</evidence>
<accession>A0A1I0FKV2</accession>
<keyword evidence="2" id="KW-1185">Reference proteome</keyword>
<reference evidence="2" key="1">
    <citation type="submission" date="2016-10" db="EMBL/GenBank/DDBJ databases">
        <authorList>
            <person name="Varghese N."/>
            <person name="Submissions S."/>
        </authorList>
    </citation>
    <scope>NUCLEOTIDE SEQUENCE [LARGE SCALE GENOMIC DNA]</scope>
    <source>
        <strain evidence="2">DSM 1551</strain>
    </source>
</reference>
<evidence type="ECO:0000313" key="1">
    <source>
        <dbReference type="EMBL" id="SET58716.1"/>
    </source>
</evidence>
<dbReference type="InterPro" id="IPR010985">
    <property type="entry name" value="Ribbon_hlx_hlx"/>
</dbReference>
<organism evidence="1 2">
    <name type="scientific">Thomasclavelia cocleata</name>
    <dbReference type="NCBI Taxonomy" id="69824"/>
    <lineage>
        <taxon>Bacteria</taxon>
        <taxon>Bacillati</taxon>
        <taxon>Bacillota</taxon>
        <taxon>Erysipelotrichia</taxon>
        <taxon>Erysipelotrichales</taxon>
        <taxon>Coprobacillaceae</taxon>
        <taxon>Thomasclavelia</taxon>
    </lineage>
</organism>
<dbReference type="GeneID" id="78288660"/>
<protein>
    <submittedName>
        <fullName evidence="1">Ribbon-helix-helix protein, copG family</fullName>
    </submittedName>
</protein>
<dbReference type="RefSeq" id="WP_092354371.1">
    <property type="nucleotide sequence ID" value="NZ_FOIN01000020.1"/>
</dbReference>
<name>A0A1I0FKV2_9FIRM</name>
<dbReference type="OrthoDB" id="1734420at2"/>
<proteinExistence type="predicted"/>
<dbReference type="GO" id="GO:0006355">
    <property type="term" value="P:regulation of DNA-templated transcription"/>
    <property type="evidence" value="ECO:0007669"/>
    <property type="project" value="InterPro"/>
</dbReference>
<gene>
    <name evidence="1" type="ORF">SAMN04489758_12023</name>
</gene>
<dbReference type="SUPFAM" id="SSF47598">
    <property type="entry name" value="Ribbon-helix-helix"/>
    <property type="match status" value="1"/>
</dbReference>
<dbReference type="Proteomes" id="UP000198558">
    <property type="component" value="Unassembled WGS sequence"/>
</dbReference>
<sequence>MEKIQRSTIWLSPNIMNSLDDMKSKANCKSRSEFIEQAIKFYSEYNDSMNKGQYLPLSISSAMNGMIKVSEDRISKRLFKNTVELSMIMNVLSATVDIDNDTLKKLRVKCIREINGINGKLDFEEINRYQKSWC</sequence>
<dbReference type="AlphaFoldDB" id="A0A1I0FKV2"/>
<dbReference type="EMBL" id="FOIN01000020">
    <property type="protein sequence ID" value="SET58716.1"/>
    <property type="molecule type" value="Genomic_DNA"/>
</dbReference>